<dbReference type="OrthoDB" id="1930928at2759"/>
<accession>A0A9J5WNI6</accession>
<evidence type="ECO:0000313" key="2">
    <source>
        <dbReference type="Proteomes" id="UP000824120"/>
    </source>
</evidence>
<sequence length="222" mass="25799">MSPQHSVAEVAISVCGYISLALNEVEDGFYELFVADSEDAKLFRKNIRVYNSIFAFTSFGIKVDKHLASSRKGVYSFKAQGQIYHDLPSLIPNNDRLRYFQLYFYDTDHELANRMLVLQDVNLSEEVMTKIRNIMEHNPYAEFFSQLKEHTSFQNLEIRIATNASLDQRVYNKPSVDLVTTIWVDGNNSNIPFERDIAVHEHSGHKHRVKHYYGVMIRFNIL</sequence>
<name>A0A9J5WNI6_SOLCO</name>
<proteinExistence type="predicted"/>
<protein>
    <submittedName>
        <fullName evidence="1">Uncharacterized protein</fullName>
    </submittedName>
</protein>
<gene>
    <name evidence="1" type="ORF">H5410_056874</name>
</gene>
<keyword evidence="2" id="KW-1185">Reference proteome</keyword>
<dbReference type="PANTHER" id="PTHR45786:SF75">
    <property type="entry name" value="ATP-DEPENDENT DNA HELICASE"/>
    <property type="match status" value="1"/>
</dbReference>
<comment type="caution">
    <text evidence="1">The sequence shown here is derived from an EMBL/GenBank/DDBJ whole genome shotgun (WGS) entry which is preliminary data.</text>
</comment>
<organism evidence="1 2">
    <name type="scientific">Solanum commersonii</name>
    <name type="common">Commerson's wild potato</name>
    <name type="synonym">Commerson's nightshade</name>
    <dbReference type="NCBI Taxonomy" id="4109"/>
    <lineage>
        <taxon>Eukaryota</taxon>
        <taxon>Viridiplantae</taxon>
        <taxon>Streptophyta</taxon>
        <taxon>Embryophyta</taxon>
        <taxon>Tracheophyta</taxon>
        <taxon>Spermatophyta</taxon>
        <taxon>Magnoliopsida</taxon>
        <taxon>eudicotyledons</taxon>
        <taxon>Gunneridae</taxon>
        <taxon>Pentapetalae</taxon>
        <taxon>asterids</taxon>
        <taxon>lamiids</taxon>
        <taxon>Solanales</taxon>
        <taxon>Solanaceae</taxon>
        <taxon>Solanoideae</taxon>
        <taxon>Solaneae</taxon>
        <taxon>Solanum</taxon>
    </lineage>
</organism>
<evidence type="ECO:0000313" key="1">
    <source>
        <dbReference type="EMBL" id="KAG5576740.1"/>
    </source>
</evidence>
<dbReference type="Proteomes" id="UP000824120">
    <property type="component" value="Chromosome 11"/>
</dbReference>
<dbReference type="AlphaFoldDB" id="A0A9J5WNI6"/>
<dbReference type="PANTHER" id="PTHR45786">
    <property type="entry name" value="DNA BINDING PROTEIN-LIKE"/>
    <property type="match status" value="1"/>
</dbReference>
<dbReference type="EMBL" id="JACXVP010000011">
    <property type="protein sequence ID" value="KAG5576740.1"/>
    <property type="molecule type" value="Genomic_DNA"/>
</dbReference>
<reference evidence="1 2" key="1">
    <citation type="submission" date="2020-09" db="EMBL/GenBank/DDBJ databases">
        <title>De no assembly of potato wild relative species, Solanum commersonii.</title>
        <authorList>
            <person name="Cho K."/>
        </authorList>
    </citation>
    <scope>NUCLEOTIDE SEQUENCE [LARGE SCALE GENOMIC DNA]</scope>
    <source>
        <strain evidence="1">LZ3.2</strain>
        <tissue evidence="1">Leaf</tissue>
    </source>
</reference>